<accession>A0A833N055</accession>
<evidence type="ECO:0000313" key="3">
    <source>
        <dbReference type="Proteomes" id="UP000469949"/>
    </source>
</evidence>
<feature type="compositionally biased region" description="Basic and acidic residues" evidence="1">
    <location>
        <begin position="26"/>
        <end position="41"/>
    </location>
</feature>
<proteinExistence type="predicted"/>
<protein>
    <submittedName>
        <fullName evidence="2">Uncharacterized protein</fullName>
    </submittedName>
</protein>
<gene>
    <name evidence="2" type="ORF">F8B43_1467</name>
</gene>
<sequence>MVGQGRSRWLASPTLSLILRCPRQRASKDRPVAARSLEDPSRPPLRSGTSG</sequence>
<reference evidence="2 3" key="1">
    <citation type="submission" date="2019-10" db="EMBL/GenBank/DDBJ databases">
        <title>Draft Genome Sequence of the Caffeine Degrading Methylotroph Methylorubrum populi PINKEL.</title>
        <authorList>
            <person name="Dawson S.C."/>
            <person name="Zhang X."/>
            <person name="Wright M.E."/>
            <person name="Sharma G."/>
            <person name="Langner J.T."/>
            <person name="Ditty J.L."/>
            <person name="Subuyuj G.A."/>
        </authorList>
    </citation>
    <scope>NUCLEOTIDE SEQUENCE [LARGE SCALE GENOMIC DNA]</scope>
    <source>
        <strain evidence="2 3">Pinkel</strain>
    </source>
</reference>
<comment type="caution">
    <text evidence="2">The sequence shown here is derived from an EMBL/GenBank/DDBJ whole genome shotgun (WGS) entry which is preliminary data.</text>
</comment>
<dbReference type="Proteomes" id="UP000469949">
    <property type="component" value="Unassembled WGS sequence"/>
</dbReference>
<dbReference type="EMBL" id="WEKV01000008">
    <property type="protein sequence ID" value="KAB7786066.1"/>
    <property type="molecule type" value="Genomic_DNA"/>
</dbReference>
<evidence type="ECO:0000256" key="1">
    <source>
        <dbReference type="SAM" id="MobiDB-lite"/>
    </source>
</evidence>
<name>A0A833N055_9HYPH</name>
<evidence type="ECO:0000313" key="2">
    <source>
        <dbReference type="EMBL" id="KAB7786066.1"/>
    </source>
</evidence>
<feature type="region of interest" description="Disordered" evidence="1">
    <location>
        <begin position="21"/>
        <end position="51"/>
    </location>
</feature>
<organism evidence="2 3">
    <name type="scientific">Methylorubrum populi</name>
    <dbReference type="NCBI Taxonomy" id="223967"/>
    <lineage>
        <taxon>Bacteria</taxon>
        <taxon>Pseudomonadati</taxon>
        <taxon>Pseudomonadota</taxon>
        <taxon>Alphaproteobacteria</taxon>
        <taxon>Hyphomicrobiales</taxon>
        <taxon>Methylobacteriaceae</taxon>
        <taxon>Methylorubrum</taxon>
    </lineage>
</organism>
<dbReference type="AlphaFoldDB" id="A0A833N055"/>